<reference evidence="1" key="1">
    <citation type="submission" date="2023-04" db="EMBL/GenBank/DDBJ databases">
        <title>Draft Genome sequencing of Naganishia species isolated from polar environments using Oxford Nanopore Technology.</title>
        <authorList>
            <person name="Leo P."/>
            <person name="Venkateswaran K."/>
        </authorList>
    </citation>
    <scope>NUCLEOTIDE SEQUENCE</scope>
    <source>
        <strain evidence="1">MNA-CCFEE 5262</strain>
    </source>
</reference>
<protein>
    <submittedName>
        <fullName evidence="1">Uncharacterized protein</fullName>
    </submittedName>
</protein>
<organism evidence="1 2">
    <name type="scientific">Naganishia adeliensis</name>
    <dbReference type="NCBI Taxonomy" id="92952"/>
    <lineage>
        <taxon>Eukaryota</taxon>
        <taxon>Fungi</taxon>
        <taxon>Dikarya</taxon>
        <taxon>Basidiomycota</taxon>
        <taxon>Agaricomycotina</taxon>
        <taxon>Tremellomycetes</taxon>
        <taxon>Filobasidiales</taxon>
        <taxon>Filobasidiaceae</taxon>
        <taxon>Naganishia</taxon>
    </lineage>
</organism>
<dbReference type="EMBL" id="JASBWS010000163">
    <property type="protein sequence ID" value="KAJ9092974.1"/>
    <property type="molecule type" value="Genomic_DNA"/>
</dbReference>
<evidence type="ECO:0000313" key="1">
    <source>
        <dbReference type="EMBL" id="KAJ9092974.1"/>
    </source>
</evidence>
<gene>
    <name evidence="1" type="ORF">QFC20_007242</name>
</gene>
<sequence length="136" mass="15349">MARWACEKGRERARMYHVQALRVDEVLACAKLFQKAVRLLPALVSVNLYFHLNTIPASIPQTVDPFLSIFRGTYLKVCGTIPLNQLGTWAIDIQGNVTWLTAPSLVAGEHLVTIVRCRGGMPKFLFTDPWEPVEKR</sequence>
<keyword evidence="2" id="KW-1185">Reference proteome</keyword>
<evidence type="ECO:0000313" key="2">
    <source>
        <dbReference type="Proteomes" id="UP001230649"/>
    </source>
</evidence>
<name>A0ACC2V1A6_9TREE</name>
<comment type="caution">
    <text evidence="1">The sequence shown here is derived from an EMBL/GenBank/DDBJ whole genome shotgun (WGS) entry which is preliminary data.</text>
</comment>
<proteinExistence type="predicted"/>
<dbReference type="Proteomes" id="UP001230649">
    <property type="component" value="Unassembled WGS sequence"/>
</dbReference>
<accession>A0ACC2V1A6</accession>